<gene>
    <name evidence="2" type="ORF">AMSG_02182</name>
</gene>
<sequence>MGLWGEERPGPTHTGVVSGLISDKHHYVPAVLTGEAVAAFLAADCGELPALHGAILHITNFVFVSHQQHIECSVAAFSSVGAYGSMLFGDPKPIPTAALGAAAPAAGGEPGEAGSQLTTQQLFVGLLDSVIPASRRRRAERAAGASPGAGGGETACNDDDAHDDDDGAPFSQAHGPMTQVAPMELAVDAPPTPPLESDPAAAPADIVRPVTYTLPRPLTSRALLAMARIPSDQDVMLDALWAAGGTSAGNRVPDEAGDEETGGRGKSSGAVATPRGGDDLLPPASSATADAAAITLPHAELMDLTSPETASASQTSPFRLVRPPPPRSGPSSVGARSPAPSQHRARPHPPSSWLCAQRAKPLARWWEAVTGAAVAPYM</sequence>
<feature type="region of interest" description="Disordered" evidence="1">
    <location>
        <begin position="245"/>
        <end position="286"/>
    </location>
</feature>
<proteinExistence type="predicted"/>
<protein>
    <submittedName>
        <fullName evidence="2">Uncharacterized protein</fullName>
    </submittedName>
</protein>
<feature type="compositionally biased region" description="Low complexity" evidence="1">
    <location>
        <begin position="329"/>
        <end position="341"/>
    </location>
</feature>
<evidence type="ECO:0000256" key="1">
    <source>
        <dbReference type="SAM" id="MobiDB-lite"/>
    </source>
</evidence>
<accession>A0A0L0DVR3</accession>
<dbReference type="EMBL" id="GL349440">
    <property type="protein sequence ID" value="KNC56166.1"/>
    <property type="molecule type" value="Genomic_DNA"/>
</dbReference>
<dbReference type="GeneID" id="25561880"/>
<evidence type="ECO:0000313" key="3">
    <source>
        <dbReference type="Proteomes" id="UP000054408"/>
    </source>
</evidence>
<feature type="region of interest" description="Disordered" evidence="1">
    <location>
        <begin position="137"/>
        <end position="175"/>
    </location>
</feature>
<feature type="compositionally biased region" description="Polar residues" evidence="1">
    <location>
        <begin position="306"/>
        <end position="317"/>
    </location>
</feature>
<name>A0A0L0DVR3_THETB</name>
<keyword evidence="3" id="KW-1185">Reference proteome</keyword>
<dbReference type="AlphaFoldDB" id="A0A0L0DVR3"/>
<reference evidence="2 3" key="1">
    <citation type="submission" date="2010-05" db="EMBL/GenBank/DDBJ databases">
        <title>The Genome Sequence of Thecamonas trahens ATCC 50062.</title>
        <authorList>
            <consortium name="The Broad Institute Genome Sequencing Platform"/>
            <person name="Russ C."/>
            <person name="Cuomo C."/>
            <person name="Shea T."/>
            <person name="Young S.K."/>
            <person name="Zeng Q."/>
            <person name="Koehrsen M."/>
            <person name="Haas B."/>
            <person name="Borodovsky M."/>
            <person name="Guigo R."/>
            <person name="Alvarado L."/>
            <person name="Berlin A."/>
            <person name="Bochicchio J."/>
            <person name="Borenstein D."/>
            <person name="Chapman S."/>
            <person name="Chen Z."/>
            <person name="Freedman E."/>
            <person name="Gellesch M."/>
            <person name="Goldberg J."/>
            <person name="Griggs A."/>
            <person name="Gujja S."/>
            <person name="Heilman E."/>
            <person name="Heiman D."/>
            <person name="Hepburn T."/>
            <person name="Howarth C."/>
            <person name="Jen D."/>
            <person name="Larson L."/>
            <person name="Mehta T."/>
            <person name="Park D."/>
            <person name="Pearson M."/>
            <person name="Roberts A."/>
            <person name="Saif S."/>
            <person name="Shenoy N."/>
            <person name="Sisk P."/>
            <person name="Stolte C."/>
            <person name="Sykes S."/>
            <person name="Thomson T."/>
            <person name="Walk T."/>
            <person name="White J."/>
            <person name="Yandava C."/>
            <person name="Burger G."/>
            <person name="Gray M.W."/>
            <person name="Holland P.W.H."/>
            <person name="King N."/>
            <person name="Lang F.B.F."/>
            <person name="Roger A.J."/>
            <person name="Ruiz-Trillo I."/>
            <person name="Lander E."/>
            <person name="Nusbaum C."/>
        </authorList>
    </citation>
    <scope>NUCLEOTIDE SEQUENCE [LARGE SCALE GENOMIC DNA]</scope>
    <source>
        <strain evidence="2 3">ATCC 50062</strain>
    </source>
</reference>
<dbReference type="RefSeq" id="XP_013761201.1">
    <property type="nucleotide sequence ID" value="XM_013905747.1"/>
</dbReference>
<feature type="compositionally biased region" description="Acidic residues" evidence="1">
    <location>
        <begin position="156"/>
        <end position="167"/>
    </location>
</feature>
<dbReference type="Proteomes" id="UP000054408">
    <property type="component" value="Unassembled WGS sequence"/>
</dbReference>
<organism evidence="2 3">
    <name type="scientific">Thecamonas trahens ATCC 50062</name>
    <dbReference type="NCBI Taxonomy" id="461836"/>
    <lineage>
        <taxon>Eukaryota</taxon>
        <taxon>Apusozoa</taxon>
        <taxon>Apusomonadida</taxon>
        <taxon>Apusomonadidae</taxon>
        <taxon>Thecamonas</taxon>
    </lineage>
</organism>
<evidence type="ECO:0000313" key="2">
    <source>
        <dbReference type="EMBL" id="KNC56166.1"/>
    </source>
</evidence>
<feature type="region of interest" description="Disordered" evidence="1">
    <location>
        <begin position="305"/>
        <end position="353"/>
    </location>
</feature>